<dbReference type="EMBL" id="JANUCT010000013">
    <property type="protein sequence ID" value="MCS3903923.1"/>
    <property type="molecule type" value="Genomic_DNA"/>
</dbReference>
<sequence>MTSLYRMIAVLLLALLAAPAAAYECQPLELREPAAAVDIRHDRGLLWRISKPGSATSYLYGTIHVSDPEITDLPEPVLAALADASHFVMEAELDGPAMLGFAQQMFYSDGRRLSEQLDDDLYTRAEDLLGRHGVPPLAAQSLKPWAAFMTLNMPPDNGLPLDLVLMEKAEQRGMSVRGLETMEEQLAVFADLDESAQLRLLVDTLCHYEDLQRDMAQMKTLYRQRDLAGLFRYHNKYNLQDRAVYKQLMQRLLWDRNRVMAQRIAAIIAEDDAFVAIGAMHLPGAEGVLTLLENAGFKVQMVY</sequence>
<keyword evidence="1" id="KW-0732">Signal</keyword>
<dbReference type="PANTHER" id="PTHR40590:SF1">
    <property type="entry name" value="CYTOPLASMIC PROTEIN"/>
    <property type="match status" value="1"/>
</dbReference>
<dbReference type="PANTHER" id="PTHR40590">
    <property type="entry name" value="CYTOPLASMIC PROTEIN-RELATED"/>
    <property type="match status" value="1"/>
</dbReference>
<evidence type="ECO:0000313" key="3">
    <source>
        <dbReference type="Proteomes" id="UP001204445"/>
    </source>
</evidence>
<dbReference type="CDD" id="cd14789">
    <property type="entry name" value="Tiki"/>
    <property type="match status" value="1"/>
</dbReference>
<reference evidence="2" key="1">
    <citation type="submission" date="2022-08" db="EMBL/GenBank/DDBJ databases">
        <title>Genomic Encyclopedia of Type Strains, Phase III (KMG-III): the genomes of soil and plant-associated and newly described type strains.</title>
        <authorList>
            <person name="Whitman W."/>
        </authorList>
    </citation>
    <scope>NUCLEOTIDE SEQUENCE</scope>
    <source>
        <strain evidence="2">HMT 1</strain>
    </source>
</reference>
<evidence type="ECO:0000313" key="2">
    <source>
        <dbReference type="EMBL" id="MCS3903923.1"/>
    </source>
</evidence>
<dbReference type="InterPro" id="IPR047111">
    <property type="entry name" value="YbaP-like"/>
</dbReference>
<dbReference type="InterPro" id="IPR002816">
    <property type="entry name" value="TraB/PrgY/GumN_fam"/>
</dbReference>
<dbReference type="Proteomes" id="UP001204445">
    <property type="component" value="Unassembled WGS sequence"/>
</dbReference>
<feature type="chain" id="PRO_5042146807" evidence="1">
    <location>
        <begin position="23"/>
        <end position="303"/>
    </location>
</feature>
<name>A0AAE3L4I9_9GAMM</name>
<accession>A0AAE3L4I9</accession>
<gene>
    <name evidence="2" type="ORF">J2T55_001955</name>
</gene>
<evidence type="ECO:0000256" key="1">
    <source>
        <dbReference type="SAM" id="SignalP"/>
    </source>
</evidence>
<organism evidence="2 3">
    <name type="scientific">Methylohalomonas lacus</name>
    <dbReference type="NCBI Taxonomy" id="398773"/>
    <lineage>
        <taxon>Bacteria</taxon>
        <taxon>Pseudomonadati</taxon>
        <taxon>Pseudomonadota</taxon>
        <taxon>Gammaproteobacteria</taxon>
        <taxon>Methylohalomonadales</taxon>
        <taxon>Methylohalomonadaceae</taxon>
        <taxon>Methylohalomonas</taxon>
    </lineage>
</organism>
<comment type="caution">
    <text evidence="2">The sequence shown here is derived from an EMBL/GenBank/DDBJ whole genome shotgun (WGS) entry which is preliminary data.</text>
</comment>
<feature type="signal peptide" evidence="1">
    <location>
        <begin position="1"/>
        <end position="22"/>
    </location>
</feature>
<proteinExistence type="predicted"/>
<dbReference type="Pfam" id="PF01963">
    <property type="entry name" value="TraB_PrgY_gumN"/>
    <property type="match status" value="1"/>
</dbReference>
<keyword evidence="3" id="KW-1185">Reference proteome</keyword>
<protein>
    <submittedName>
        <fullName evidence="2">Uncharacterized protein YbaP (TraB family)</fullName>
    </submittedName>
</protein>
<dbReference type="AlphaFoldDB" id="A0AAE3L4I9"/>